<sequence>MKTVVYGGPYTAVDIPSLGLTAEKGDPVEVAEDVAETLLRQGWQEVKAKKETGK</sequence>
<organism evidence="1 2">
    <name type="scientific">Streptomyces antimicrobicus</name>
    <dbReference type="NCBI Taxonomy" id="2883108"/>
    <lineage>
        <taxon>Bacteria</taxon>
        <taxon>Bacillati</taxon>
        <taxon>Actinomycetota</taxon>
        <taxon>Actinomycetes</taxon>
        <taxon>Kitasatosporales</taxon>
        <taxon>Streptomycetaceae</taxon>
        <taxon>Streptomyces</taxon>
    </lineage>
</organism>
<dbReference type="RefSeq" id="WP_226726331.1">
    <property type="nucleotide sequence ID" value="NZ_JAJAUY010000023.1"/>
</dbReference>
<proteinExistence type="predicted"/>
<protein>
    <submittedName>
        <fullName evidence="1">Uncharacterized protein</fullName>
    </submittedName>
</protein>
<evidence type="ECO:0000313" key="2">
    <source>
        <dbReference type="Proteomes" id="UP001199054"/>
    </source>
</evidence>
<dbReference type="EMBL" id="JAJAUY010000023">
    <property type="protein sequence ID" value="MCB5179505.1"/>
    <property type="molecule type" value="Genomic_DNA"/>
</dbReference>
<keyword evidence="2" id="KW-1185">Reference proteome</keyword>
<gene>
    <name evidence="1" type="ORF">LG632_08910</name>
</gene>
<accession>A0ABS8B4G2</accession>
<dbReference type="Proteomes" id="UP001199054">
    <property type="component" value="Unassembled WGS sequence"/>
</dbReference>
<reference evidence="1 2" key="1">
    <citation type="submission" date="2021-10" db="EMBL/GenBank/DDBJ databases">
        <title>Streptomyces sp. strain SMC 277, a novel streptomycete isolated from soil.</title>
        <authorList>
            <person name="Chanama M."/>
        </authorList>
    </citation>
    <scope>NUCLEOTIDE SEQUENCE [LARGE SCALE GENOMIC DNA]</scope>
    <source>
        <strain evidence="1 2">SMC 277</strain>
    </source>
</reference>
<comment type="caution">
    <text evidence="1">The sequence shown here is derived from an EMBL/GenBank/DDBJ whole genome shotgun (WGS) entry which is preliminary data.</text>
</comment>
<name>A0ABS8B4G2_9ACTN</name>
<evidence type="ECO:0000313" key="1">
    <source>
        <dbReference type="EMBL" id="MCB5179505.1"/>
    </source>
</evidence>